<accession>A0A3P6TLS6</accession>
<gene>
    <name evidence="2" type="ORF">CGOC_LOCUS6012</name>
</gene>
<dbReference type="Gene3D" id="3.60.20.10">
    <property type="entry name" value="Glutamine Phosphoribosylpyrophosphate, subunit 1, domain 1"/>
    <property type="match status" value="1"/>
</dbReference>
<sequence length="34" mass="3572">MAHRGACSCDNDSGDGAGVLTAIPDLMYRKSVME</sequence>
<proteinExistence type="predicted"/>
<dbReference type="AlphaFoldDB" id="A0A3P6TLS6"/>
<reference evidence="2 3" key="1">
    <citation type="submission" date="2018-11" db="EMBL/GenBank/DDBJ databases">
        <authorList>
            <consortium name="Pathogen Informatics"/>
        </authorList>
    </citation>
    <scope>NUCLEOTIDE SEQUENCE [LARGE SCALE GENOMIC DNA]</scope>
</reference>
<keyword evidence="3" id="KW-1185">Reference proteome</keyword>
<dbReference type="InterPro" id="IPR029055">
    <property type="entry name" value="Ntn_hydrolases_N"/>
</dbReference>
<feature type="domain" description="Glutamine amidotransferase type-2" evidence="1">
    <location>
        <begin position="1"/>
        <end position="32"/>
    </location>
</feature>
<organism evidence="2 3">
    <name type="scientific">Cylicostephanus goldi</name>
    <name type="common">Nematode worm</name>
    <dbReference type="NCBI Taxonomy" id="71465"/>
    <lineage>
        <taxon>Eukaryota</taxon>
        <taxon>Metazoa</taxon>
        <taxon>Ecdysozoa</taxon>
        <taxon>Nematoda</taxon>
        <taxon>Chromadorea</taxon>
        <taxon>Rhabditida</taxon>
        <taxon>Rhabditina</taxon>
        <taxon>Rhabditomorpha</taxon>
        <taxon>Strongyloidea</taxon>
        <taxon>Strongylidae</taxon>
        <taxon>Cylicostephanus</taxon>
    </lineage>
</organism>
<name>A0A3P6TLS6_CYLGO</name>
<dbReference type="Proteomes" id="UP000271889">
    <property type="component" value="Unassembled WGS sequence"/>
</dbReference>
<evidence type="ECO:0000259" key="1">
    <source>
        <dbReference type="Pfam" id="PF00310"/>
    </source>
</evidence>
<dbReference type="InterPro" id="IPR017932">
    <property type="entry name" value="GATase_2_dom"/>
</dbReference>
<evidence type="ECO:0000313" key="3">
    <source>
        <dbReference type="Proteomes" id="UP000271889"/>
    </source>
</evidence>
<dbReference type="EMBL" id="UYRV01018957">
    <property type="protein sequence ID" value="VDK65371.1"/>
    <property type="molecule type" value="Genomic_DNA"/>
</dbReference>
<dbReference type="OrthoDB" id="4327079at2759"/>
<dbReference type="SUPFAM" id="SSF56235">
    <property type="entry name" value="N-terminal nucleophile aminohydrolases (Ntn hydrolases)"/>
    <property type="match status" value="1"/>
</dbReference>
<protein>
    <recommendedName>
        <fullName evidence="1">Glutamine amidotransferase type-2 domain-containing protein</fullName>
    </recommendedName>
</protein>
<dbReference type="Pfam" id="PF00310">
    <property type="entry name" value="GATase_2"/>
    <property type="match status" value="1"/>
</dbReference>
<evidence type="ECO:0000313" key="2">
    <source>
        <dbReference type="EMBL" id="VDK65371.1"/>
    </source>
</evidence>